<feature type="active site" evidence="5 6">
    <location>
        <position position="209"/>
    </location>
</feature>
<dbReference type="InterPro" id="IPR001789">
    <property type="entry name" value="Sig_transdc_resp-reg_receiver"/>
</dbReference>
<evidence type="ECO:0000256" key="6">
    <source>
        <dbReference type="PROSITE-ProRule" id="PRU00050"/>
    </source>
</evidence>
<evidence type="ECO:0000256" key="7">
    <source>
        <dbReference type="PROSITE-ProRule" id="PRU00169"/>
    </source>
</evidence>
<sequence length="362" mass="38110">MIRLLIVDDSALMRKLLAGLFAAEGDFEVRLARNGEEALDLARAERPDVVTLDVQMPGMDGLACLDRLMIEAPCPVVMVSSVTRKGAEATLEALRLGAIDVVAKPTGAVSLEMDRLGPVIVAQVRAAAGAKLRRSLRLTEVVRHKVGRPGPAGVQGAPAPRPFRPARGRVDATSGLVLIGTSTGGPPALEAVLTQLPTDFPLPVLVAQHMPATFTGAMARRLDSLCAIEVVEVDEPMPLVAGRAYIGRGDADLLVSRRAGGLVALPAPASSKYLWHPSVDRMVDSALEHLPAEQLRGVLMTGMGRDGAEAMTRLHQLGGRTIAEAEATAVVWGMPGELVRSGGAEVVVPLDEIAPTLLQMVT</sequence>
<evidence type="ECO:0000256" key="5">
    <source>
        <dbReference type="HAMAP-Rule" id="MF_00099"/>
    </source>
</evidence>
<feature type="domain" description="CheB-type methylesterase" evidence="10">
    <location>
        <begin position="165"/>
        <end position="362"/>
    </location>
</feature>
<keyword evidence="2 5" id="KW-0145">Chemotaxis</keyword>
<evidence type="ECO:0000256" key="4">
    <source>
        <dbReference type="ARBA" id="ARBA00048267"/>
    </source>
</evidence>
<dbReference type="PANTHER" id="PTHR42872">
    <property type="entry name" value="PROTEIN-GLUTAMATE METHYLESTERASE/PROTEIN-GLUTAMINE GLUTAMINASE"/>
    <property type="match status" value="1"/>
</dbReference>
<dbReference type="PROSITE" id="PS50122">
    <property type="entry name" value="CHEB"/>
    <property type="match status" value="1"/>
</dbReference>
<dbReference type="PIRSF" id="PIRSF000876">
    <property type="entry name" value="RR_chemtxs_CheB"/>
    <property type="match status" value="1"/>
</dbReference>
<organism evidence="11">
    <name type="scientific">uncultured Rubellimicrobium sp</name>
    <dbReference type="NCBI Taxonomy" id="543078"/>
    <lineage>
        <taxon>Bacteria</taxon>
        <taxon>Pseudomonadati</taxon>
        <taxon>Pseudomonadota</taxon>
        <taxon>Alphaproteobacteria</taxon>
        <taxon>Rhodobacterales</taxon>
        <taxon>Roseobacteraceae</taxon>
        <taxon>Rubellimicrobium</taxon>
        <taxon>environmental samples</taxon>
    </lineage>
</organism>
<dbReference type="SUPFAM" id="SSF52172">
    <property type="entry name" value="CheY-like"/>
    <property type="match status" value="1"/>
</dbReference>
<comment type="PTM">
    <text evidence="5">Phosphorylated by CheA. Phosphorylation of the N-terminal regulatory domain activates the methylesterase activity.</text>
</comment>
<dbReference type="SUPFAM" id="SSF52738">
    <property type="entry name" value="Methylesterase CheB, C-terminal domain"/>
    <property type="match status" value="1"/>
</dbReference>
<reference evidence="11" key="1">
    <citation type="submission" date="2020-02" db="EMBL/GenBank/DDBJ databases">
        <authorList>
            <person name="Meier V. D."/>
        </authorList>
    </citation>
    <scope>NUCLEOTIDE SEQUENCE</scope>
    <source>
        <strain evidence="11">AVDCRST_MAG15</strain>
    </source>
</reference>
<dbReference type="SMART" id="SM00448">
    <property type="entry name" value="REC"/>
    <property type="match status" value="1"/>
</dbReference>
<feature type="active site" evidence="5 6">
    <location>
        <position position="306"/>
    </location>
</feature>
<keyword evidence="5 7" id="KW-0597">Phosphoprotein</keyword>
<proteinExistence type="inferred from homology"/>
<evidence type="ECO:0000313" key="11">
    <source>
        <dbReference type="EMBL" id="CAA9438143.1"/>
    </source>
</evidence>
<dbReference type="Pfam" id="PF00072">
    <property type="entry name" value="Response_reg"/>
    <property type="match status" value="1"/>
</dbReference>
<feature type="compositionally biased region" description="Low complexity" evidence="8">
    <location>
        <begin position="148"/>
        <end position="158"/>
    </location>
</feature>
<dbReference type="HAMAP" id="MF_00099">
    <property type="entry name" value="CheB_chemtxs"/>
    <property type="match status" value="1"/>
</dbReference>
<comment type="catalytic activity">
    <reaction evidence="4 5">
        <text>[protein]-L-glutamate 5-O-methyl ester + H2O = L-glutamyl-[protein] + methanol + H(+)</text>
        <dbReference type="Rhea" id="RHEA:23236"/>
        <dbReference type="Rhea" id="RHEA-COMP:10208"/>
        <dbReference type="Rhea" id="RHEA-COMP:10311"/>
        <dbReference type="ChEBI" id="CHEBI:15377"/>
        <dbReference type="ChEBI" id="CHEBI:15378"/>
        <dbReference type="ChEBI" id="CHEBI:17790"/>
        <dbReference type="ChEBI" id="CHEBI:29973"/>
        <dbReference type="ChEBI" id="CHEBI:82795"/>
        <dbReference type="EC" id="3.1.1.61"/>
    </reaction>
</comment>
<gene>
    <name evidence="5" type="primary">cheB</name>
    <name evidence="11" type="ORF">AVDCRST_MAG15-3340</name>
</gene>
<dbReference type="InterPro" id="IPR000673">
    <property type="entry name" value="Sig_transdc_resp-reg_Me-estase"/>
</dbReference>
<dbReference type="Pfam" id="PF01339">
    <property type="entry name" value="CheB_methylest"/>
    <property type="match status" value="1"/>
</dbReference>
<feature type="modified residue" description="4-aspartylphosphate" evidence="5 7">
    <location>
        <position position="53"/>
    </location>
</feature>
<feature type="region of interest" description="Disordered" evidence="8">
    <location>
        <begin position="147"/>
        <end position="166"/>
    </location>
</feature>
<dbReference type="InterPro" id="IPR008248">
    <property type="entry name" value="CheB-like"/>
</dbReference>
<dbReference type="GO" id="GO:0000156">
    <property type="term" value="F:phosphorelay response regulator activity"/>
    <property type="evidence" value="ECO:0007669"/>
    <property type="project" value="InterPro"/>
</dbReference>
<keyword evidence="1 5" id="KW-0963">Cytoplasm</keyword>
<protein>
    <recommendedName>
        <fullName evidence="5">Protein-glutamate methylesterase/protein-glutamine glutaminase</fullName>
        <ecNumber evidence="5">3.1.1.61</ecNumber>
        <ecNumber evidence="5">3.5.1.44</ecNumber>
    </recommendedName>
</protein>
<dbReference type="GO" id="GO:0005737">
    <property type="term" value="C:cytoplasm"/>
    <property type="evidence" value="ECO:0007669"/>
    <property type="project" value="UniProtKB-SubCell"/>
</dbReference>
<evidence type="ECO:0000259" key="9">
    <source>
        <dbReference type="PROSITE" id="PS50110"/>
    </source>
</evidence>
<comment type="domain">
    <text evidence="5">Contains a C-terminal catalytic domain, and an N-terminal region which modulates catalytic activity.</text>
</comment>
<accession>A0A6J4Q9C9</accession>
<dbReference type="CDD" id="cd16432">
    <property type="entry name" value="CheB_Rec"/>
    <property type="match status" value="1"/>
</dbReference>
<dbReference type="InterPro" id="IPR011006">
    <property type="entry name" value="CheY-like_superfamily"/>
</dbReference>
<dbReference type="GO" id="GO:0006935">
    <property type="term" value="P:chemotaxis"/>
    <property type="evidence" value="ECO:0007669"/>
    <property type="project" value="UniProtKB-UniRule"/>
</dbReference>
<dbReference type="PANTHER" id="PTHR42872:SF6">
    <property type="entry name" value="PROTEIN-GLUTAMATE METHYLESTERASE_PROTEIN-GLUTAMINE GLUTAMINASE"/>
    <property type="match status" value="1"/>
</dbReference>
<dbReference type="CDD" id="cd17541">
    <property type="entry name" value="REC_CheB-like"/>
    <property type="match status" value="1"/>
</dbReference>
<comment type="similarity">
    <text evidence="5">Belongs to the CheB family.</text>
</comment>
<evidence type="ECO:0000256" key="2">
    <source>
        <dbReference type="ARBA" id="ARBA00022500"/>
    </source>
</evidence>
<dbReference type="InterPro" id="IPR035909">
    <property type="entry name" value="CheB_C"/>
</dbReference>
<dbReference type="GO" id="GO:0008984">
    <property type="term" value="F:protein-glutamate methylesterase activity"/>
    <property type="evidence" value="ECO:0007669"/>
    <property type="project" value="UniProtKB-UniRule"/>
</dbReference>
<dbReference type="EC" id="3.1.1.61" evidence="5"/>
<dbReference type="GO" id="GO:0050568">
    <property type="term" value="F:protein-glutamine glutaminase activity"/>
    <property type="evidence" value="ECO:0007669"/>
    <property type="project" value="UniProtKB-UniRule"/>
</dbReference>
<evidence type="ECO:0000256" key="8">
    <source>
        <dbReference type="SAM" id="MobiDB-lite"/>
    </source>
</evidence>
<feature type="active site" evidence="5 6">
    <location>
        <position position="182"/>
    </location>
</feature>
<dbReference type="AlphaFoldDB" id="A0A6J4Q9C9"/>
<dbReference type="Gene3D" id="3.40.50.2300">
    <property type="match status" value="1"/>
</dbReference>
<comment type="subcellular location">
    <subcellularLocation>
        <location evidence="5">Cytoplasm</location>
    </subcellularLocation>
</comment>
<dbReference type="EC" id="3.5.1.44" evidence="5"/>
<dbReference type="NCBIfam" id="NF001965">
    <property type="entry name" value="PRK00742.1"/>
    <property type="match status" value="1"/>
</dbReference>
<dbReference type="Gene3D" id="3.40.50.180">
    <property type="entry name" value="Methylesterase CheB, C-terminal domain"/>
    <property type="match status" value="1"/>
</dbReference>
<keyword evidence="3 5" id="KW-0378">Hydrolase</keyword>
<evidence type="ECO:0000256" key="1">
    <source>
        <dbReference type="ARBA" id="ARBA00022490"/>
    </source>
</evidence>
<comment type="catalytic activity">
    <reaction evidence="5">
        <text>L-glutaminyl-[protein] + H2O = L-glutamyl-[protein] + NH4(+)</text>
        <dbReference type="Rhea" id="RHEA:16441"/>
        <dbReference type="Rhea" id="RHEA-COMP:10207"/>
        <dbReference type="Rhea" id="RHEA-COMP:10208"/>
        <dbReference type="ChEBI" id="CHEBI:15377"/>
        <dbReference type="ChEBI" id="CHEBI:28938"/>
        <dbReference type="ChEBI" id="CHEBI:29973"/>
        <dbReference type="ChEBI" id="CHEBI:30011"/>
        <dbReference type="EC" id="3.5.1.44"/>
    </reaction>
</comment>
<dbReference type="PROSITE" id="PS50110">
    <property type="entry name" value="RESPONSE_REGULATORY"/>
    <property type="match status" value="1"/>
</dbReference>
<evidence type="ECO:0000256" key="3">
    <source>
        <dbReference type="ARBA" id="ARBA00022801"/>
    </source>
</evidence>
<comment type="function">
    <text evidence="5">Involved in chemotaxis. Part of a chemotaxis signal transduction system that modulates chemotaxis in response to various stimuli. Catalyzes the demethylation of specific methylglutamate residues introduced into the chemoreceptors (methyl-accepting chemotaxis proteins or MCP) by CheR. Also mediates the irreversible deamidation of specific glutamine residues to glutamic acid.</text>
</comment>
<dbReference type="EMBL" id="CADCUU010000496">
    <property type="protein sequence ID" value="CAA9438143.1"/>
    <property type="molecule type" value="Genomic_DNA"/>
</dbReference>
<name>A0A6J4Q9C9_9RHOB</name>
<evidence type="ECO:0000259" key="10">
    <source>
        <dbReference type="PROSITE" id="PS50122"/>
    </source>
</evidence>
<feature type="domain" description="Response regulatory" evidence="9">
    <location>
        <begin position="3"/>
        <end position="119"/>
    </location>
</feature>